<evidence type="ECO:0000259" key="2">
    <source>
        <dbReference type="Pfam" id="PF12408"/>
    </source>
</evidence>
<dbReference type="GO" id="GO:0016861">
    <property type="term" value="F:intramolecular oxidoreductase activity, interconverting aldoses and ketoses"/>
    <property type="evidence" value="ECO:0007669"/>
    <property type="project" value="UniProtKB-ARBA"/>
</dbReference>
<dbReference type="PANTHER" id="PTHR30345">
    <property type="entry name" value="RIBOSE-5-PHOSPHATE ISOMERASE B"/>
    <property type="match status" value="1"/>
</dbReference>
<dbReference type="GO" id="GO:0005975">
    <property type="term" value="P:carbohydrate metabolic process"/>
    <property type="evidence" value="ECO:0007669"/>
    <property type="project" value="InterPro"/>
</dbReference>
<dbReference type="Pfam" id="PF02502">
    <property type="entry name" value="LacAB_rpiB"/>
    <property type="match status" value="1"/>
</dbReference>
<feature type="domain" description="Ribose-5-phosphate isomerase C-terminal" evidence="2">
    <location>
        <begin position="164"/>
        <end position="210"/>
    </location>
</feature>
<dbReference type="RefSeq" id="WP_171780594.1">
    <property type="nucleotide sequence ID" value="NZ_JABAGV010000039.1"/>
</dbReference>
<dbReference type="AlphaFoldDB" id="A0AAW3WB00"/>
<reference evidence="3" key="1">
    <citation type="submission" date="2020-04" db="EMBL/GenBank/DDBJ databases">
        <authorList>
            <person name="Brown S."/>
        </authorList>
    </citation>
    <scope>NUCLEOTIDE SEQUENCE</scope>
    <source>
        <strain evidence="3">DJ015</strain>
    </source>
</reference>
<dbReference type="InterPro" id="IPR036569">
    <property type="entry name" value="RpiB_LacA_LacB_sf"/>
</dbReference>
<dbReference type="InterPro" id="IPR022133">
    <property type="entry name" value="Ribose_5_isomerase_C"/>
</dbReference>
<dbReference type="NCBIfam" id="NF006753">
    <property type="entry name" value="PRK09273.1"/>
    <property type="match status" value="1"/>
</dbReference>
<name>A0AAW3WB00_CLOBE</name>
<proteinExistence type="inferred from homology"/>
<comment type="caution">
    <text evidence="3">The sequence shown here is derived from an EMBL/GenBank/DDBJ whole genome shotgun (WGS) entry which is preliminary data.</text>
</comment>
<accession>A0AAW3WB00</accession>
<dbReference type="Proteomes" id="UP001194098">
    <property type="component" value="Unassembled WGS sequence"/>
</dbReference>
<dbReference type="Gene3D" id="3.40.1400.10">
    <property type="entry name" value="Sugar-phosphate isomerase, RpiB/LacA/LacB"/>
    <property type="match status" value="1"/>
</dbReference>
<comment type="similarity">
    <text evidence="1">Belongs to the LacAB/RpiB family.</text>
</comment>
<protein>
    <submittedName>
        <fullName evidence="3">RpiB/LacA/LacB family sugar-phosphate isomerase</fullName>
    </submittedName>
</protein>
<gene>
    <name evidence="3" type="ORF">HGI39_14875</name>
</gene>
<dbReference type="EMBL" id="JABAGV010000039">
    <property type="protein sequence ID" value="MBC2475956.1"/>
    <property type="molecule type" value="Genomic_DNA"/>
</dbReference>
<evidence type="ECO:0000256" key="1">
    <source>
        <dbReference type="ARBA" id="ARBA00008754"/>
    </source>
</evidence>
<reference evidence="3" key="2">
    <citation type="journal article" date="2022" name="Nat. Biotechnol.">
        <title>Carbon-negative production of acetone and isopropanol by gas fermentation at industrial pilot scale.</title>
        <authorList>
            <person name="Liew F.E."/>
            <person name="Nogle R."/>
            <person name="Abdalla T."/>
            <person name="Rasor B.J."/>
            <person name="Canter C."/>
            <person name="Jensen R.O."/>
            <person name="Wang L."/>
            <person name="Strutz J."/>
            <person name="Chirania P."/>
            <person name="De Tissera S."/>
            <person name="Mueller A.P."/>
            <person name="Ruan Z."/>
            <person name="Gao A."/>
            <person name="Tran L."/>
            <person name="Engle N.L."/>
            <person name="Bromley J.C."/>
            <person name="Daniell J."/>
            <person name="Conrado R."/>
            <person name="Tschaplinski T.J."/>
            <person name="Giannone R.J."/>
            <person name="Hettich R.L."/>
            <person name="Karim A.S."/>
            <person name="Simpson S.D."/>
            <person name="Brown S.D."/>
            <person name="Leang C."/>
            <person name="Jewett M.C."/>
            <person name="Kopke M."/>
        </authorList>
    </citation>
    <scope>NUCLEOTIDE SEQUENCE</scope>
    <source>
        <strain evidence="3">DJ015</strain>
    </source>
</reference>
<evidence type="ECO:0000313" key="3">
    <source>
        <dbReference type="EMBL" id="MBC2475956.1"/>
    </source>
</evidence>
<organism evidence="3 4">
    <name type="scientific">Clostridium beijerinckii</name>
    <name type="common">Clostridium MP</name>
    <dbReference type="NCBI Taxonomy" id="1520"/>
    <lineage>
        <taxon>Bacteria</taxon>
        <taxon>Bacillati</taxon>
        <taxon>Bacillota</taxon>
        <taxon>Clostridia</taxon>
        <taxon>Eubacteriales</taxon>
        <taxon>Clostridiaceae</taxon>
        <taxon>Clostridium</taxon>
    </lineage>
</organism>
<sequence length="212" mass="23249">MKIALINENSQASKNSIICKSLKKVVEPKGHEVFNYGMYGIEGEAQLTYVQNGILAAILLNSGAADYVITGCGTGEGAMLACNAFPGVLCGHIVDPSDAYMFAQINDGNAISLPFAKGFGWGAELNLEYIFEKLFEGESGQGYPKDRVVPEQRNKKILDEVKKVTHTDMLTILKNIDQDLLKGAVSGTNFKEYFFDNCKCDEIKEYIKNVLA</sequence>
<dbReference type="SUPFAM" id="SSF89623">
    <property type="entry name" value="Ribose/Galactose isomerase RpiB/AlsB"/>
    <property type="match status" value="1"/>
</dbReference>
<dbReference type="PANTHER" id="PTHR30345:SF6">
    <property type="entry name" value="RIBOSE 5-PHOSPHATE ISOMERASE"/>
    <property type="match status" value="1"/>
</dbReference>
<dbReference type="Pfam" id="PF12408">
    <property type="entry name" value="DUF3666"/>
    <property type="match status" value="1"/>
</dbReference>
<evidence type="ECO:0000313" key="4">
    <source>
        <dbReference type="Proteomes" id="UP001194098"/>
    </source>
</evidence>
<keyword evidence="3" id="KW-0413">Isomerase</keyword>
<dbReference type="InterPro" id="IPR003500">
    <property type="entry name" value="RpiB_LacA_LacB"/>
</dbReference>